<dbReference type="NCBIfam" id="NF009842">
    <property type="entry name" value="PRK13317.1"/>
    <property type="match status" value="1"/>
</dbReference>
<evidence type="ECO:0000313" key="8">
    <source>
        <dbReference type="Proteomes" id="UP000294802"/>
    </source>
</evidence>
<dbReference type="AlphaFoldDB" id="A0A4R6BU43"/>
<dbReference type="SUPFAM" id="SSF53067">
    <property type="entry name" value="Actin-like ATPase domain"/>
    <property type="match status" value="1"/>
</dbReference>
<evidence type="ECO:0000256" key="6">
    <source>
        <dbReference type="ARBA" id="ARBA00022993"/>
    </source>
</evidence>
<dbReference type="GO" id="GO:0005524">
    <property type="term" value="F:ATP binding"/>
    <property type="evidence" value="ECO:0007669"/>
    <property type="project" value="UniProtKB-KW"/>
</dbReference>
<dbReference type="Pfam" id="PF03630">
    <property type="entry name" value="Fumble"/>
    <property type="match status" value="1"/>
</dbReference>
<dbReference type="GO" id="GO:0005829">
    <property type="term" value="C:cytosol"/>
    <property type="evidence" value="ECO:0007669"/>
    <property type="project" value="TreeGrafter"/>
</dbReference>
<dbReference type="CDD" id="cd24085">
    <property type="entry name" value="ASKHA_NBD_PanK-II_bac"/>
    <property type="match status" value="1"/>
</dbReference>
<dbReference type="InterPro" id="IPR043129">
    <property type="entry name" value="ATPase_NBD"/>
</dbReference>
<reference evidence="7 8" key="1">
    <citation type="submission" date="2019-01" db="EMBL/GenBank/DDBJ databases">
        <title>Draft genome sequences of the type strains of six Macrococcus species.</title>
        <authorList>
            <person name="Mazhar S."/>
            <person name="Altermann E."/>
            <person name="Hill C."/>
            <person name="Mcauliffe O."/>
        </authorList>
    </citation>
    <scope>NUCLEOTIDE SEQUENCE [LARGE SCALE GENOMIC DNA]</scope>
    <source>
        <strain evidence="7 8">CCM4815</strain>
    </source>
</reference>
<evidence type="ECO:0000256" key="5">
    <source>
        <dbReference type="ARBA" id="ARBA00022840"/>
    </source>
</evidence>
<dbReference type="PANTHER" id="PTHR12280:SF20">
    <property type="entry name" value="4'-PHOSPHOPANTETHEINE PHOSPHATASE"/>
    <property type="match status" value="1"/>
</dbReference>
<keyword evidence="4 7" id="KW-0418">Kinase</keyword>
<evidence type="ECO:0000313" key="7">
    <source>
        <dbReference type="EMBL" id="TDM10546.1"/>
    </source>
</evidence>
<dbReference type="EC" id="2.7.1.33" evidence="7"/>
<protein>
    <submittedName>
        <fullName evidence="7">Type II pantothenate kinase</fullName>
        <ecNumber evidence="7">2.7.1.33</ecNumber>
    </submittedName>
</protein>
<evidence type="ECO:0000256" key="3">
    <source>
        <dbReference type="ARBA" id="ARBA00022741"/>
    </source>
</evidence>
<keyword evidence="6" id="KW-0173">Coenzyme A biosynthesis</keyword>
<keyword evidence="5" id="KW-0067">ATP-binding</keyword>
<dbReference type="Gene3D" id="3.30.420.40">
    <property type="match status" value="1"/>
</dbReference>
<comment type="caution">
    <text evidence="7">The sequence shown here is derived from an EMBL/GenBank/DDBJ whole genome shotgun (WGS) entry which is preliminary data.</text>
</comment>
<name>A0A4R6BU43_9STAP</name>
<keyword evidence="1" id="KW-0963">Cytoplasm</keyword>
<dbReference type="PIRSF" id="PIRSF036940">
    <property type="entry name" value="PanK_bac_aCoA"/>
    <property type="match status" value="1"/>
</dbReference>
<dbReference type="OrthoDB" id="358216at2"/>
<dbReference type="InterPro" id="IPR011602">
    <property type="entry name" value="Type_II_PanK_bac"/>
</dbReference>
<keyword evidence="3" id="KW-0547">Nucleotide-binding</keyword>
<keyword evidence="8" id="KW-1185">Reference proteome</keyword>
<dbReference type="EMBL" id="SCWB01000010">
    <property type="protein sequence ID" value="TDM10546.1"/>
    <property type="molecule type" value="Genomic_DNA"/>
</dbReference>
<dbReference type="Proteomes" id="UP000294802">
    <property type="component" value="Unassembled WGS sequence"/>
</dbReference>
<evidence type="ECO:0000256" key="4">
    <source>
        <dbReference type="ARBA" id="ARBA00022777"/>
    </source>
</evidence>
<sequence length="270" mass="29356">MKIGIDAGGTLIKIAIEEDGQLTFKKQPSAEIEEVAAWLTTLPEARVALTGGKATFLQSLIPHDAFQSIEFDATFRGIQSFLEQLNISLDHYVFANVGTGTSIHFADGDNQLRAGGTGAGGGMIQGLSYLLTELTDFNEVTERALSGDRDKIDLKVKHIYKGDKTPIPGDLTAANFGNVLHNMHDMTFTADDKLAAVMGIVGETVTTISIHAAREFKTEHVVYIGSSFLNNALLREVVMDYTVLRGFKPYFIENGEYSGAVGTMRLMDES</sequence>
<keyword evidence="2 7" id="KW-0808">Transferase</keyword>
<dbReference type="RefSeq" id="WP_133443944.1">
    <property type="nucleotide sequence ID" value="NZ_SCWB01000010.1"/>
</dbReference>
<accession>A0A4R6BU43</accession>
<proteinExistence type="predicted"/>
<evidence type="ECO:0000256" key="1">
    <source>
        <dbReference type="ARBA" id="ARBA00022490"/>
    </source>
</evidence>
<evidence type="ECO:0000256" key="2">
    <source>
        <dbReference type="ARBA" id="ARBA00022679"/>
    </source>
</evidence>
<organism evidence="7 8">
    <name type="scientific">Macrococcus lamae</name>
    <dbReference type="NCBI Taxonomy" id="198484"/>
    <lineage>
        <taxon>Bacteria</taxon>
        <taxon>Bacillati</taxon>
        <taxon>Bacillota</taxon>
        <taxon>Bacilli</taxon>
        <taxon>Bacillales</taxon>
        <taxon>Staphylococcaceae</taxon>
        <taxon>Macrococcus</taxon>
    </lineage>
</organism>
<dbReference type="InterPro" id="IPR004567">
    <property type="entry name" value="Type_II_PanK"/>
</dbReference>
<dbReference type="GO" id="GO:0015937">
    <property type="term" value="P:coenzyme A biosynthetic process"/>
    <property type="evidence" value="ECO:0007669"/>
    <property type="project" value="UniProtKB-KW"/>
</dbReference>
<dbReference type="GO" id="GO:0004594">
    <property type="term" value="F:pantothenate kinase activity"/>
    <property type="evidence" value="ECO:0007669"/>
    <property type="project" value="UniProtKB-EC"/>
</dbReference>
<gene>
    <name evidence="7" type="primary">coaW</name>
    <name evidence="7" type="ORF">ERX29_06780</name>
</gene>
<dbReference type="PANTHER" id="PTHR12280">
    <property type="entry name" value="PANTOTHENATE KINASE"/>
    <property type="match status" value="1"/>
</dbReference>